<evidence type="ECO:0000256" key="3">
    <source>
        <dbReference type="ARBA" id="ARBA00022679"/>
    </source>
</evidence>
<keyword evidence="3" id="KW-0808">Transferase</keyword>
<evidence type="ECO:0000256" key="2">
    <source>
        <dbReference type="ARBA" id="ARBA00022484"/>
    </source>
</evidence>
<sequence>MSKSYVDQFYKTIEGVLADACDIDPLLRVGCQRDLISLMSLVEKRGPSVYLMELPTIGRALDRALDDGFLPLLALPLAGRVNTRTTIPRLFQGIWLKLFSSEGVLRQDVDPTFVLILRQLLYVGHKYEVAAAPERLYSVTKEFFDVERILPPTESLWDNDGTDLSRSALGHLDDRSLDSSDCRTLFSRTADSPDVHLLDTCQRVADCVVSEVFSGFDREALTFRHGPGATAGFRRGREYKYTFAAWSPRLETQFQYDRVGMANPSLLADLDSEVVFAEEASRLIDVPKTAKGPRLIAAEPTCHQWVQQGLAGWMADKIRADRGYSRRGKRSYGLCGCIDFRNQAASGYSALEASRDGQKATIDLKSASDRLSCWLVQRLFRTNPELVGAFVASRTRYMRNTLDKKYDSLIKLRKFATMGSALTFPIQSVVFTMLAIAAGCETLGVAPHRWRTLASEVRVYGDDMIVPVSWVAALRVIFKSCHLEINELKTFSGKNFRESCGVDAFRGYDVTPVKVKKFPDASKPSTIISAVDTSNLFHRKGLWRTAAYLTRAVTACAEAPVVGMVDGVWGVQTFSKGVYQYRTRYNSNLQRMETRLFQPRPKQTRRERVEGVGNLLQFFTEDPTNQILADWESGRSSTTEGGYGRRWVPVSDLSLYG</sequence>
<evidence type="ECO:0000256" key="7">
    <source>
        <dbReference type="ARBA" id="ARBA00030248"/>
    </source>
</evidence>
<keyword evidence="2 11" id="KW-0696">RNA-directed RNA polymerase</keyword>
<dbReference type="KEGG" id="vg:80401194"/>
<dbReference type="InterPro" id="IPR043502">
    <property type="entry name" value="DNA/RNA_pol_sf"/>
</dbReference>
<keyword evidence="6" id="KW-0693">Viral RNA replication</keyword>
<dbReference type="GO" id="GO:0039694">
    <property type="term" value="P:viral RNA genome replication"/>
    <property type="evidence" value="ECO:0007669"/>
    <property type="project" value="InterPro"/>
</dbReference>
<protein>
    <recommendedName>
        <fullName evidence="1">RNA-directed RNA polymerase</fullName>
        <ecNumber evidence="1">2.7.7.48</ecNumber>
    </recommendedName>
    <alternativeName>
        <fullName evidence="7">RNA replicase beta chain</fullName>
    </alternativeName>
</protein>
<dbReference type="SUPFAM" id="SSF56672">
    <property type="entry name" value="DNA/RNA polymerases"/>
    <property type="match status" value="1"/>
</dbReference>
<evidence type="ECO:0000313" key="12">
    <source>
        <dbReference type="Proteomes" id="UP000676541"/>
    </source>
</evidence>
<feature type="binding site" evidence="9">
    <location>
        <position position="463"/>
    </location>
    <ligand>
        <name>Mg(2+)</name>
        <dbReference type="ChEBI" id="CHEBI:18420"/>
        <label>2</label>
    </ligand>
</feature>
<feature type="domain" description="RdRp catalytic" evidence="10">
    <location>
        <begin position="348"/>
        <end position="494"/>
    </location>
</feature>
<dbReference type="EC" id="2.7.7.48" evidence="1"/>
<evidence type="ECO:0000256" key="5">
    <source>
        <dbReference type="ARBA" id="ARBA00022741"/>
    </source>
</evidence>
<comment type="catalytic activity">
    <reaction evidence="8">
        <text>RNA(n) + a ribonucleoside 5'-triphosphate = RNA(n+1) + diphosphate</text>
        <dbReference type="Rhea" id="RHEA:21248"/>
        <dbReference type="Rhea" id="RHEA-COMP:14527"/>
        <dbReference type="Rhea" id="RHEA-COMP:17342"/>
        <dbReference type="ChEBI" id="CHEBI:33019"/>
        <dbReference type="ChEBI" id="CHEBI:61557"/>
        <dbReference type="ChEBI" id="CHEBI:140395"/>
        <dbReference type="EC" id="2.7.7.48"/>
    </reaction>
</comment>
<accession>A0A8S5KZT1</accession>
<evidence type="ECO:0000313" key="11">
    <source>
        <dbReference type="EMBL" id="DAD50695.1"/>
    </source>
</evidence>
<gene>
    <name evidence="11" type="primary">SRR6960799_37_3</name>
</gene>
<feature type="binding site" evidence="9">
    <location>
        <position position="462"/>
    </location>
    <ligand>
        <name>Mg(2+)</name>
        <dbReference type="ChEBI" id="CHEBI:18420"/>
        <label>2</label>
    </ligand>
</feature>
<evidence type="ECO:0000256" key="1">
    <source>
        <dbReference type="ARBA" id="ARBA00012494"/>
    </source>
</evidence>
<evidence type="ECO:0000259" key="10">
    <source>
        <dbReference type="PROSITE" id="PS50522"/>
    </source>
</evidence>
<dbReference type="RefSeq" id="YP_010771498.1">
    <property type="nucleotide sequence ID" value="NC_074580.1"/>
</dbReference>
<dbReference type="GO" id="GO:0000166">
    <property type="term" value="F:nucleotide binding"/>
    <property type="evidence" value="ECO:0007669"/>
    <property type="project" value="UniProtKB-KW"/>
</dbReference>
<evidence type="ECO:0000256" key="6">
    <source>
        <dbReference type="ARBA" id="ARBA00022953"/>
    </source>
</evidence>
<feature type="non-terminal residue" evidence="11">
    <location>
        <position position="657"/>
    </location>
</feature>
<feature type="binding site" evidence="9">
    <location>
        <position position="363"/>
    </location>
    <ligand>
        <name>Mg(2+)</name>
        <dbReference type="ChEBI" id="CHEBI:18420"/>
        <label>2</label>
    </ligand>
</feature>
<dbReference type="InterPro" id="IPR005093">
    <property type="entry name" value="RNArep_beta"/>
</dbReference>
<dbReference type="PROSITE" id="PS50522">
    <property type="entry name" value="RDRP_PHAGE"/>
    <property type="match status" value="1"/>
</dbReference>
<dbReference type="GeneID" id="80401194"/>
<evidence type="ECO:0000256" key="9">
    <source>
        <dbReference type="PIRSR" id="PIRSR605093-1"/>
    </source>
</evidence>
<dbReference type="Proteomes" id="UP000676541">
    <property type="component" value="Segment"/>
</dbReference>
<name>A0A8S5KZT1_9VIRU</name>
<dbReference type="InterPro" id="IPR007096">
    <property type="entry name" value="RNA-dir_Rpol_cat_phage"/>
</dbReference>
<keyword evidence="9" id="KW-0479">Metal-binding</keyword>
<dbReference type="Pfam" id="PF03431">
    <property type="entry name" value="RNA_replicase_B"/>
    <property type="match status" value="1"/>
</dbReference>
<dbReference type="GO" id="GO:0003968">
    <property type="term" value="F:RNA-directed RNA polymerase activity"/>
    <property type="evidence" value="ECO:0007669"/>
    <property type="project" value="UniProtKB-KW"/>
</dbReference>
<keyword evidence="9" id="KW-0460">Magnesium</keyword>
<comment type="cofactor">
    <cofactor evidence="9">
        <name>Mg(2+)</name>
        <dbReference type="ChEBI" id="CHEBI:18420"/>
    </cofactor>
    <text evidence="9">Binds 2 Mg(2+) per subunit.</text>
</comment>
<proteinExistence type="predicted"/>
<evidence type="ECO:0000256" key="4">
    <source>
        <dbReference type="ARBA" id="ARBA00022695"/>
    </source>
</evidence>
<organism evidence="11 12">
    <name type="scientific">ssRNA phage SRR6960799_37</name>
    <dbReference type="NCBI Taxonomy" id="2786595"/>
    <lineage>
        <taxon>Viruses</taxon>
        <taxon>Riboviria</taxon>
        <taxon>Orthornavirae</taxon>
        <taxon>Lenarviricota</taxon>
        <taxon>Leviviricetes</taxon>
        <taxon>Timlovirales</taxon>
        <taxon>Steitzviridae</taxon>
        <taxon>Gehrmavirus</taxon>
        <taxon>Gehrmavirus pelocola</taxon>
    </lineage>
</organism>
<dbReference type="EMBL" id="BK013600">
    <property type="protein sequence ID" value="DAD50695.1"/>
    <property type="molecule type" value="Genomic_RNA"/>
</dbReference>
<evidence type="ECO:0000256" key="8">
    <source>
        <dbReference type="ARBA" id="ARBA00048744"/>
    </source>
</evidence>
<keyword evidence="5" id="KW-0547">Nucleotide-binding</keyword>
<keyword evidence="12" id="KW-1185">Reference proteome</keyword>
<reference evidence="11" key="1">
    <citation type="submission" date="2020-09" db="EMBL/GenBank/DDBJ databases">
        <title>Leviviricetes taxonomy.</title>
        <authorList>
            <person name="Stockdale S.R."/>
            <person name="Callanan J."/>
            <person name="Adriaenssens E.M."/>
            <person name="Kuhn J.H."/>
            <person name="Rumnieks J."/>
            <person name="Shkoporov A."/>
            <person name="Draper L.A."/>
            <person name="Ross P."/>
            <person name="Hill C."/>
        </authorList>
    </citation>
    <scope>NUCLEOTIDE SEQUENCE</scope>
</reference>
<dbReference type="GO" id="GO:0046872">
    <property type="term" value="F:metal ion binding"/>
    <property type="evidence" value="ECO:0007669"/>
    <property type="project" value="UniProtKB-KW"/>
</dbReference>
<keyword evidence="4" id="KW-0548">Nucleotidyltransferase</keyword>